<dbReference type="RefSeq" id="WP_143186996.1">
    <property type="nucleotide sequence ID" value="NZ_FQVA01000003.1"/>
</dbReference>
<accession>A0A1M5EFH5</accession>
<evidence type="ECO:0000313" key="2">
    <source>
        <dbReference type="Proteomes" id="UP000184170"/>
    </source>
</evidence>
<protein>
    <submittedName>
        <fullName evidence="1">Uncharacterized protein</fullName>
    </submittedName>
</protein>
<reference evidence="2" key="1">
    <citation type="submission" date="2016-11" db="EMBL/GenBank/DDBJ databases">
        <authorList>
            <person name="Varghese N."/>
            <person name="Submissions S."/>
        </authorList>
    </citation>
    <scope>NUCLEOTIDE SEQUENCE [LARGE SCALE GENOMIC DNA]</scope>
    <source>
        <strain evidence="2">CGMCC 1.7063</strain>
    </source>
</reference>
<name>A0A1M5EFH5_9GAMM</name>
<dbReference type="Proteomes" id="UP000184170">
    <property type="component" value="Unassembled WGS sequence"/>
</dbReference>
<dbReference type="EMBL" id="FQVA01000003">
    <property type="protein sequence ID" value="SHF77937.1"/>
    <property type="molecule type" value="Genomic_DNA"/>
</dbReference>
<organism evidence="1 2">
    <name type="scientific">Microbulbifer donghaiensis</name>
    <dbReference type="NCBI Taxonomy" id="494016"/>
    <lineage>
        <taxon>Bacteria</taxon>
        <taxon>Pseudomonadati</taxon>
        <taxon>Pseudomonadota</taxon>
        <taxon>Gammaproteobacteria</taxon>
        <taxon>Cellvibrionales</taxon>
        <taxon>Microbulbiferaceae</taxon>
        <taxon>Microbulbifer</taxon>
    </lineage>
</organism>
<gene>
    <name evidence="1" type="ORF">SAMN04487965_2681</name>
</gene>
<dbReference type="STRING" id="494016.SAMN04487965_2681"/>
<dbReference type="Gene3D" id="3.40.1000.10">
    <property type="entry name" value="Mog1/PsbP, alpha/beta/alpha sandwich"/>
    <property type="match status" value="1"/>
</dbReference>
<proteinExistence type="predicted"/>
<keyword evidence="2" id="KW-1185">Reference proteome</keyword>
<sequence length="253" mass="28655">MYFEVVFTGVLRDGFTRRRGIEALANQFSLDFHQIKRLLSGARCIVKRTQDRHRAERIVNTLWDGGWHSELYQGDRILWCSSQSQGEGAPLVRAGMIRSFSADSSISLSLPASWQTCDDLNPHALFQRGDRLSHQYVVVLRQDKAELPKTLTLTDYSAAQLQQCYAKVSAGQIHGEPVPLGNSTYATYTVQLSAELGNVPIRYLLGCVGDKSWYYTIFLWCEARVFAGKLRLFEQLIRDFRIEPAPSGRKVSC</sequence>
<evidence type="ECO:0000313" key="1">
    <source>
        <dbReference type="EMBL" id="SHF77937.1"/>
    </source>
</evidence>
<dbReference type="OrthoDB" id="5733945at2"/>
<dbReference type="AlphaFoldDB" id="A0A1M5EFH5"/>